<organism evidence="1 2">
    <name type="scientific">Phytophthora fragariae</name>
    <dbReference type="NCBI Taxonomy" id="53985"/>
    <lineage>
        <taxon>Eukaryota</taxon>
        <taxon>Sar</taxon>
        <taxon>Stramenopiles</taxon>
        <taxon>Oomycota</taxon>
        <taxon>Peronosporomycetes</taxon>
        <taxon>Peronosporales</taxon>
        <taxon>Peronosporaceae</taxon>
        <taxon>Phytophthora</taxon>
    </lineage>
</organism>
<comment type="caution">
    <text evidence="1">The sequence shown here is derived from an EMBL/GenBank/DDBJ whole genome shotgun (WGS) entry which is preliminary data.</text>
</comment>
<reference evidence="1 2" key="1">
    <citation type="submission" date="2018-09" db="EMBL/GenBank/DDBJ databases">
        <title>Genomic investigation of the strawberry pathogen Phytophthora fragariae indicates pathogenicity is determined by transcriptional variation in three key races.</title>
        <authorList>
            <person name="Adams T.M."/>
            <person name="Armitage A.D."/>
            <person name="Sobczyk M.K."/>
            <person name="Bates H.J."/>
            <person name="Dunwell J.M."/>
            <person name="Nellist C.F."/>
            <person name="Harrison R.J."/>
        </authorList>
    </citation>
    <scope>NUCLEOTIDE SEQUENCE [LARGE SCALE GENOMIC DNA]</scope>
    <source>
        <strain evidence="1 2">SCRP245</strain>
    </source>
</reference>
<evidence type="ECO:0000313" key="2">
    <source>
        <dbReference type="Proteomes" id="UP000460718"/>
    </source>
</evidence>
<protein>
    <submittedName>
        <fullName evidence="1">Uncharacterized protein</fullName>
    </submittedName>
</protein>
<evidence type="ECO:0000313" key="1">
    <source>
        <dbReference type="EMBL" id="KAE9019067.1"/>
    </source>
</evidence>
<gene>
    <name evidence="1" type="ORF">PF011_g5987</name>
</gene>
<proteinExistence type="predicted"/>
<dbReference type="Proteomes" id="UP000460718">
    <property type="component" value="Unassembled WGS sequence"/>
</dbReference>
<dbReference type="EMBL" id="QXFW01000246">
    <property type="protein sequence ID" value="KAE9019067.1"/>
    <property type="molecule type" value="Genomic_DNA"/>
</dbReference>
<sequence length="131" mass="14459">MPIKDDIAGIASAPLIEACCAENATKGFKDAGLYPLSLDVMMKKIIGNKPTVRRDELPHLSIILSQKAPLSNLLHVTESQKRVLRELDLNVDALNVVNLLSSTVVAPQAQKRKRGDWLTRITLEVSFLAMR</sequence>
<accession>A0A6A3LM45</accession>
<dbReference type="AlphaFoldDB" id="A0A6A3LM45"/>
<name>A0A6A3LM45_9STRA</name>